<dbReference type="InterPro" id="IPR017208">
    <property type="entry name" value="UCP037442_abhydr"/>
</dbReference>
<dbReference type="RefSeq" id="WP_159547928.1">
    <property type="nucleotide sequence ID" value="NZ_CP035042.1"/>
</dbReference>
<dbReference type="PIRSF" id="PIRSF037442">
    <property type="entry name" value="UCP037442_abhydr"/>
    <property type="match status" value="1"/>
</dbReference>
<keyword evidence="1" id="KW-0472">Membrane</keyword>
<keyword evidence="1" id="KW-0812">Transmembrane</keyword>
<dbReference type="SUPFAM" id="SSF53474">
    <property type="entry name" value="alpha/beta-Hydrolases"/>
    <property type="match status" value="1"/>
</dbReference>
<feature type="domain" description="Serine aminopeptidase S33" evidence="2">
    <location>
        <begin position="27"/>
        <end position="118"/>
    </location>
</feature>
<dbReference type="EMBL" id="CP035042">
    <property type="protein sequence ID" value="QHC48371.1"/>
    <property type="molecule type" value="Genomic_DNA"/>
</dbReference>
<dbReference type="GO" id="GO:0016787">
    <property type="term" value="F:hydrolase activity"/>
    <property type="evidence" value="ECO:0007669"/>
    <property type="project" value="UniProtKB-KW"/>
</dbReference>
<dbReference type="Proteomes" id="UP000464013">
    <property type="component" value="Chromosome"/>
</dbReference>
<dbReference type="AlphaFoldDB" id="A0A6I6SG45"/>
<evidence type="ECO:0000259" key="2">
    <source>
        <dbReference type="Pfam" id="PF12146"/>
    </source>
</evidence>
<protein>
    <submittedName>
        <fullName evidence="3">Alpha/beta fold hydrolase</fullName>
    </submittedName>
</protein>
<dbReference type="Pfam" id="PF12146">
    <property type="entry name" value="Hydrolase_4"/>
    <property type="match status" value="1"/>
</dbReference>
<dbReference type="OrthoDB" id="9785076at2"/>
<dbReference type="Gene3D" id="3.40.50.1820">
    <property type="entry name" value="alpha/beta hydrolase"/>
    <property type="match status" value="1"/>
</dbReference>
<feature type="transmembrane region" description="Helical" evidence="1">
    <location>
        <begin position="151"/>
        <end position="169"/>
    </location>
</feature>
<name>A0A6I6SG45_9GAMM</name>
<sequence length="298" mass="32761">MASRLEERQLQAGDGVAIAARFVTPANPKAAVLIAPAMGVPQRFYAPLAQWLARQGMAVATFDYRGMGASRPARLSGFPATIMDWAQLDASAVLEALERQAPGLPRYWIGHSLGGQIPPLVPGHERLERIVTVACGSGYWRENAPALKRRVWLFWFGAVPLLTPLLGYFPGKRLNMVGDLPRGVVEQWRRWCLDPEYAVGAEPGVRERFAAVRTPVVSLSFSDDDFMSARNTESLHGFYANAPCSLLRIRPQEAGLARIGHFGFFRAEHEQALWQRYLLPALQGSVPEAARASAITGA</sequence>
<evidence type="ECO:0000313" key="3">
    <source>
        <dbReference type="EMBL" id="QHC48371.1"/>
    </source>
</evidence>
<accession>A0A6I6SG45</accession>
<evidence type="ECO:0000313" key="4">
    <source>
        <dbReference type="Proteomes" id="UP000464013"/>
    </source>
</evidence>
<dbReference type="InterPro" id="IPR022742">
    <property type="entry name" value="Hydrolase_4"/>
</dbReference>
<keyword evidence="3" id="KW-0378">Hydrolase</keyword>
<gene>
    <name evidence="3" type="ORF">EKK97_00500</name>
</gene>
<dbReference type="KEGG" id="htx:EKK97_00500"/>
<organism evidence="3 4">
    <name type="scientific">Billgrantia tianxiuensis</name>
    <dbReference type="NCBI Taxonomy" id="2497861"/>
    <lineage>
        <taxon>Bacteria</taxon>
        <taxon>Pseudomonadati</taxon>
        <taxon>Pseudomonadota</taxon>
        <taxon>Gammaproteobacteria</taxon>
        <taxon>Oceanospirillales</taxon>
        <taxon>Halomonadaceae</taxon>
        <taxon>Billgrantia</taxon>
    </lineage>
</organism>
<keyword evidence="1" id="KW-1133">Transmembrane helix</keyword>
<reference evidence="3 4" key="1">
    <citation type="submission" date="2019-01" db="EMBL/GenBank/DDBJ databases">
        <title>Complete genome of a denitifying bacterium Halomons sp. BC-M4-5.</title>
        <authorList>
            <person name="Wang L."/>
            <person name="Shao Z."/>
        </authorList>
    </citation>
    <scope>NUCLEOTIDE SEQUENCE [LARGE SCALE GENOMIC DNA]</scope>
    <source>
        <strain evidence="3 4">BC-M4-5</strain>
    </source>
</reference>
<keyword evidence="4" id="KW-1185">Reference proteome</keyword>
<proteinExistence type="predicted"/>
<dbReference type="InterPro" id="IPR029058">
    <property type="entry name" value="AB_hydrolase_fold"/>
</dbReference>
<evidence type="ECO:0000256" key="1">
    <source>
        <dbReference type="SAM" id="Phobius"/>
    </source>
</evidence>